<dbReference type="PATRIC" id="fig|1444770.3.peg.531"/>
<gene>
    <name evidence="2" type="ORF">AF72_02195</name>
</gene>
<dbReference type="AlphaFoldDB" id="Z9JL14"/>
<reference evidence="2 3" key="1">
    <citation type="journal article" date="2014" name="Genome Announc.">
        <title>Draft Genome Sequence of Xylella fastidiosa Pear Leaf Scorch Strain in Taiwan.</title>
        <authorList>
            <person name="Su C.C."/>
            <person name="Deng W.L."/>
            <person name="Jan F.J."/>
            <person name="Chang C.J."/>
            <person name="Huang H."/>
            <person name="Chen J."/>
        </authorList>
    </citation>
    <scope>NUCLEOTIDE SEQUENCE [LARGE SCALE GENOMIC DNA]</scope>
    <source>
        <strain evidence="2 3">PLS229</strain>
    </source>
</reference>
<name>Z9JL14_9GAMM</name>
<protein>
    <submittedName>
        <fullName evidence="2">Uncharacterized protein</fullName>
    </submittedName>
</protein>
<accession>Z9JL14</accession>
<dbReference type="RefSeq" id="WP_038270364.1">
    <property type="nucleotide sequence ID" value="NZ_CP087696.1"/>
</dbReference>
<feature type="region of interest" description="Disordered" evidence="1">
    <location>
        <begin position="129"/>
        <end position="149"/>
    </location>
</feature>
<organism evidence="2 3">
    <name type="scientific">Xylella taiwanensis</name>
    <dbReference type="NCBI Taxonomy" id="1444770"/>
    <lineage>
        <taxon>Bacteria</taxon>
        <taxon>Pseudomonadati</taxon>
        <taxon>Pseudomonadota</taxon>
        <taxon>Gammaproteobacteria</taxon>
        <taxon>Lysobacterales</taxon>
        <taxon>Lysobacteraceae</taxon>
        <taxon>Xylella</taxon>
    </lineage>
</organism>
<evidence type="ECO:0000313" key="2">
    <source>
        <dbReference type="EMBL" id="EWS79070.1"/>
    </source>
</evidence>
<evidence type="ECO:0000313" key="3">
    <source>
        <dbReference type="Proteomes" id="UP000020406"/>
    </source>
</evidence>
<sequence length="149" mass="17341">MADGVRYMLLNDSCAVPITWRVGKRIADASTTSLMERAASAIFYKHAKAQRSSKRTNTHWFCCIKGWITQWLQPQRHCKQSHRHQLRGRGPLHSLENRLPEMKKEVMAAETLEYIIRLPKVIETATFSEPSSHRMMKGERFPQLHRVRG</sequence>
<comment type="caution">
    <text evidence="2">The sequence shown here is derived from an EMBL/GenBank/DDBJ whole genome shotgun (WGS) entry which is preliminary data.</text>
</comment>
<dbReference type="EMBL" id="JDSQ01000003">
    <property type="protein sequence ID" value="EWS79070.1"/>
    <property type="molecule type" value="Genomic_DNA"/>
</dbReference>
<evidence type="ECO:0000256" key="1">
    <source>
        <dbReference type="SAM" id="MobiDB-lite"/>
    </source>
</evidence>
<dbReference type="KEGG" id="xtw:AB672_09205"/>
<dbReference type="Proteomes" id="UP000020406">
    <property type="component" value="Unassembled WGS sequence"/>
</dbReference>
<proteinExistence type="predicted"/>